<dbReference type="RefSeq" id="WP_099471246.1">
    <property type="nucleotide sequence ID" value="NZ_CP041025.1"/>
</dbReference>
<keyword evidence="1" id="KW-0472">Membrane</keyword>
<sequence>MSQILLIIGAGIFGLLGALHLIYTFFTPKFDSHDPAIKAAMKGGSPRITRETTMWKAWIGFNASHSLGAMLFAGIYIPLALNHMEVIIGSSWFTLLPLLTGLSYLWLARKYWFKIPLIGILISTLCFAGAAVMIFQ</sequence>
<evidence type="ECO:0008006" key="4">
    <source>
        <dbReference type="Google" id="ProtNLM"/>
    </source>
</evidence>
<evidence type="ECO:0000313" key="2">
    <source>
        <dbReference type="EMBL" id="PHZ85662.1"/>
    </source>
</evidence>
<proteinExistence type="predicted"/>
<dbReference type="InterPro" id="IPR058068">
    <property type="entry name" value="LIC_13387-like"/>
</dbReference>
<evidence type="ECO:0000256" key="1">
    <source>
        <dbReference type="SAM" id="Phobius"/>
    </source>
</evidence>
<dbReference type="EMBL" id="PDEM01000009">
    <property type="protein sequence ID" value="PHZ85662.1"/>
    <property type="molecule type" value="Genomic_DNA"/>
</dbReference>
<evidence type="ECO:0000313" key="3">
    <source>
        <dbReference type="Proteomes" id="UP000229730"/>
    </source>
</evidence>
<name>A0A2G4YTK1_9PROT</name>
<organism evidence="2 3">
    <name type="scientific">Paremcibacter congregatus</name>
    <dbReference type="NCBI Taxonomy" id="2043170"/>
    <lineage>
        <taxon>Bacteria</taxon>
        <taxon>Pseudomonadati</taxon>
        <taxon>Pseudomonadota</taxon>
        <taxon>Alphaproteobacteria</taxon>
        <taxon>Emcibacterales</taxon>
        <taxon>Emcibacteraceae</taxon>
        <taxon>Paremcibacter</taxon>
    </lineage>
</organism>
<protein>
    <recommendedName>
        <fullName evidence="4">DUF423 domain-containing protein</fullName>
    </recommendedName>
</protein>
<keyword evidence="1" id="KW-0812">Transmembrane</keyword>
<feature type="transmembrane region" description="Helical" evidence="1">
    <location>
        <begin position="6"/>
        <end position="26"/>
    </location>
</feature>
<comment type="caution">
    <text evidence="2">The sequence shown here is derived from an EMBL/GenBank/DDBJ whole genome shotgun (WGS) entry which is preliminary data.</text>
</comment>
<dbReference type="OrthoDB" id="960254at2"/>
<dbReference type="InParanoid" id="A0A2G4YTK1"/>
<dbReference type="NCBIfam" id="NF047765">
    <property type="entry name" value="LIC_13387_fam"/>
    <property type="match status" value="1"/>
</dbReference>
<gene>
    <name evidence="2" type="ORF">CRD36_02955</name>
</gene>
<keyword evidence="1" id="KW-1133">Transmembrane helix</keyword>
<accession>A0A2G4YTK1</accession>
<dbReference type="Proteomes" id="UP000229730">
    <property type="component" value="Unassembled WGS sequence"/>
</dbReference>
<feature type="transmembrane region" description="Helical" evidence="1">
    <location>
        <begin position="115"/>
        <end position="135"/>
    </location>
</feature>
<feature type="transmembrane region" description="Helical" evidence="1">
    <location>
        <begin position="57"/>
        <end position="81"/>
    </location>
</feature>
<dbReference type="AlphaFoldDB" id="A0A2G4YTK1"/>
<feature type="transmembrane region" description="Helical" evidence="1">
    <location>
        <begin position="87"/>
        <end position="108"/>
    </location>
</feature>
<keyword evidence="3" id="KW-1185">Reference proteome</keyword>
<reference evidence="2 3" key="1">
    <citation type="submission" date="2017-10" db="EMBL/GenBank/DDBJ databases">
        <title>Frigbacter circumglobatus gen. nov. sp. nov., isolated from sediment cultured in situ.</title>
        <authorList>
            <person name="Zhao Z."/>
        </authorList>
    </citation>
    <scope>NUCLEOTIDE SEQUENCE [LARGE SCALE GENOMIC DNA]</scope>
    <source>
        <strain evidence="2 3">ZYL</strain>
    </source>
</reference>